<protein>
    <recommendedName>
        <fullName evidence="16">Prepilin leader peptidase/N-methyltransferase</fullName>
        <ecNumber evidence="15">3.4.23.43</ecNumber>
    </recommendedName>
</protein>
<feature type="transmembrane region" description="Helical" evidence="18">
    <location>
        <begin position="77"/>
        <end position="96"/>
    </location>
</feature>
<evidence type="ECO:0000313" key="21">
    <source>
        <dbReference type="Proteomes" id="UP000223759"/>
    </source>
</evidence>
<evidence type="ECO:0000256" key="17">
    <source>
        <dbReference type="RuleBase" id="RU003793"/>
    </source>
</evidence>
<evidence type="ECO:0000256" key="13">
    <source>
        <dbReference type="ARBA" id="ARBA00023268"/>
    </source>
</evidence>
<feature type="domain" description="Prepilin type IV endopeptidase peptidase" evidence="19">
    <location>
        <begin position="82"/>
        <end position="190"/>
    </location>
</feature>
<evidence type="ECO:0000256" key="8">
    <source>
        <dbReference type="ARBA" id="ARBA00022691"/>
    </source>
</evidence>
<dbReference type="PANTHER" id="PTHR30487:SF0">
    <property type="entry name" value="PREPILIN LEADER PEPTIDASE_N-METHYLTRANSFERASE-RELATED"/>
    <property type="match status" value="1"/>
</dbReference>
<evidence type="ECO:0000256" key="14">
    <source>
        <dbReference type="ARBA" id="ARBA00050401"/>
    </source>
</evidence>
<keyword evidence="5 20" id="KW-0489">Methyltransferase</keyword>
<dbReference type="GO" id="GO:0005886">
    <property type="term" value="C:plasma membrane"/>
    <property type="evidence" value="ECO:0007669"/>
    <property type="project" value="UniProtKB-SubCell"/>
</dbReference>
<dbReference type="AlphaFoldDB" id="A0A1R3VVB4"/>
<dbReference type="EC" id="3.4.23.43" evidence="15"/>
<comment type="subcellular location">
    <subcellularLocation>
        <location evidence="1">Cell inner membrane</location>
        <topology evidence="1">Multi-pass membrane protein</topology>
    </subcellularLocation>
</comment>
<evidence type="ECO:0000256" key="15">
    <source>
        <dbReference type="ARBA" id="ARBA00067082"/>
    </source>
</evidence>
<evidence type="ECO:0000256" key="11">
    <source>
        <dbReference type="ARBA" id="ARBA00022989"/>
    </source>
</evidence>
<evidence type="ECO:0000256" key="6">
    <source>
        <dbReference type="ARBA" id="ARBA00022670"/>
    </source>
</evidence>
<dbReference type="EMBL" id="FTPK01000002">
    <property type="protein sequence ID" value="SIT68867.1"/>
    <property type="molecule type" value="Genomic_DNA"/>
</dbReference>
<keyword evidence="11 18" id="KW-1133">Transmembrane helix</keyword>
<feature type="transmembrane region" description="Helical" evidence="18">
    <location>
        <begin position="103"/>
        <end position="121"/>
    </location>
</feature>
<proteinExistence type="inferred from homology"/>
<evidence type="ECO:0000256" key="12">
    <source>
        <dbReference type="ARBA" id="ARBA00023136"/>
    </source>
</evidence>
<dbReference type="PANTHER" id="PTHR30487">
    <property type="entry name" value="TYPE 4 PREPILIN-LIKE PROTEINS LEADER PEPTIDE-PROCESSING ENZYME"/>
    <property type="match status" value="1"/>
</dbReference>
<keyword evidence="4" id="KW-0997">Cell inner membrane</keyword>
<dbReference type="GO" id="GO:0004190">
    <property type="term" value="F:aspartic-type endopeptidase activity"/>
    <property type="evidence" value="ECO:0007669"/>
    <property type="project" value="UniProtKB-EC"/>
</dbReference>
<keyword evidence="21" id="KW-1185">Reference proteome</keyword>
<dbReference type="Pfam" id="PF01478">
    <property type="entry name" value="Peptidase_A24"/>
    <property type="match status" value="1"/>
</dbReference>
<evidence type="ECO:0000256" key="3">
    <source>
        <dbReference type="ARBA" id="ARBA00022475"/>
    </source>
</evidence>
<dbReference type="Proteomes" id="UP000223759">
    <property type="component" value="Unassembled WGS sequence"/>
</dbReference>
<keyword evidence="6" id="KW-0645">Protease</keyword>
<feature type="transmembrane region" description="Helical" evidence="18">
    <location>
        <begin position="127"/>
        <end position="146"/>
    </location>
</feature>
<name>A0A1R3VVB4_9GAMM</name>
<evidence type="ECO:0000256" key="18">
    <source>
        <dbReference type="SAM" id="Phobius"/>
    </source>
</evidence>
<dbReference type="Gene3D" id="1.20.120.1220">
    <property type="match status" value="1"/>
</dbReference>
<keyword evidence="13" id="KW-0511">Multifunctional enzyme</keyword>
<feature type="transmembrane region" description="Helical" evidence="18">
    <location>
        <begin position="167"/>
        <end position="192"/>
    </location>
</feature>
<keyword evidence="8" id="KW-0949">S-adenosyl-L-methionine</keyword>
<dbReference type="OrthoDB" id="9789291at2"/>
<gene>
    <name evidence="20" type="ORF">SAMN05216526_0952</name>
</gene>
<feature type="transmembrane region" description="Helical" evidence="18">
    <location>
        <begin position="6"/>
        <end position="27"/>
    </location>
</feature>
<evidence type="ECO:0000256" key="16">
    <source>
        <dbReference type="ARBA" id="ARBA00071870"/>
    </source>
</evidence>
<keyword evidence="12 18" id="KW-0472">Membrane</keyword>
<dbReference type="InterPro" id="IPR000045">
    <property type="entry name" value="Prepilin_IV_endopep_pep"/>
</dbReference>
<feature type="transmembrane region" description="Helical" evidence="18">
    <location>
        <begin position="204"/>
        <end position="221"/>
    </location>
</feature>
<evidence type="ECO:0000259" key="19">
    <source>
        <dbReference type="Pfam" id="PF01478"/>
    </source>
</evidence>
<evidence type="ECO:0000256" key="9">
    <source>
        <dbReference type="ARBA" id="ARBA00022692"/>
    </source>
</evidence>
<sequence length="222" mass="23971">MSPTSWQFWVIGLSMGLLSGVGLRLALIRLTTLMGEPEAVGSEQAVESIRLPKLWPEGLAIALTLALLSWWGATPTFFAAVILLTTLVTLALIDYRYYLLPDLITLPLLWLGLVVNLFGVFTDLASAVVGTVAGYLSLWAVYHIFLRLTGKAGMGHGDFKMLAMLGAWLGWQVLPQLLLIAALSGVVVGLALRWVGRMGQEQPLPFGVFLALAGVIQLLLTA</sequence>
<dbReference type="RefSeq" id="WP_076755381.1">
    <property type="nucleotide sequence ID" value="NZ_CP023018.1"/>
</dbReference>
<keyword evidence="9 18" id="KW-0812">Transmembrane</keyword>
<comment type="catalytic activity">
    <reaction evidence="14">
        <text>Typically cleaves a -Gly-|-Phe- bond to release an N-terminal, basic peptide of 5-8 residues from type IV prepilin, and then N-methylates the new N-terminal amino group, the methyl donor being S-adenosyl-L-methionine.</text>
        <dbReference type="EC" id="3.4.23.43"/>
    </reaction>
</comment>
<dbReference type="STRING" id="233100.SAMN05216526_0952"/>
<dbReference type="PRINTS" id="PR00864">
    <property type="entry name" value="PREPILNPTASE"/>
</dbReference>
<keyword evidence="3" id="KW-1003">Cell membrane</keyword>
<evidence type="ECO:0000256" key="7">
    <source>
        <dbReference type="ARBA" id="ARBA00022679"/>
    </source>
</evidence>
<comment type="similarity">
    <text evidence="2 17">Belongs to the peptidase A24 family.</text>
</comment>
<evidence type="ECO:0000313" key="20">
    <source>
        <dbReference type="EMBL" id="SIT68867.1"/>
    </source>
</evidence>
<reference evidence="20 21" key="1">
    <citation type="submission" date="2017-01" db="EMBL/GenBank/DDBJ databases">
        <authorList>
            <person name="Mah S.A."/>
            <person name="Swanson W.J."/>
            <person name="Moy G.W."/>
            <person name="Vacquier V.D."/>
        </authorList>
    </citation>
    <scope>NUCLEOTIDE SEQUENCE [LARGE SCALE GENOMIC DNA]</scope>
    <source>
        <strain evidence="20 21">M9</strain>
    </source>
</reference>
<keyword evidence="10" id="KW-0378">Hydrolase</keyword>
<evidence type="ECO:0000256" key="2">
    <source>
        <dbReference type="ARBA" id="ARBA00005801"/>
    </source>
</evidence>
<dbReference type="FunFam" id="1.20.120.1220:FF:000001">
    <property type="entry name" value="Type 4 prepilin-like proteins leader peptide-processing enzyme"/>
    <property type="match status" value="1"/>
</dbReference>
<organism evidence="20 21">
    <name type="scientific">Ectothiorhodosinus mongolicus</name>
    <dbReference type="NCBI Taxonomy" id="233100"/>
    <lineage>
        <taxon>Bacteria</taxon>
        <taxon>Pseudomonadati</taxon>
        <taxon>Pseudomonadota</taxon>
        <taxon>Gammaproteobacteria</taxon>
        <taxon>Chromatiales</taxon>
        <taxon>Ectothiorhodospiraceae</taxon>
        <taxon>Ectothiorhodosinus</taxon>
    </lineage>
</organism>
<dbReference type="GO" id="GO:0006465">
    <property type="term" value="P:signal peptide processing"/>
    <property type="evidence" value="ECO:0007669"/>
    <property type="project" value="TreeGrafter"/>
</dbReference>
<dbReference type="GO" id="GO:0032259">
    <property type="term" value="P:methylation"/>
    <property type="evidence" value="ECO:0007669"/>
    <property type="project" value="UniProtKB-KW"/>
</dbReference>
<evidence type="ECO:0000256" key="4">
    <source>
        <dbReference type="ARBA" id="ARBA00022519"/>
    </source>
</evidence>
<dbReference type="InterPro" id="IPR014032">
    <property type="entry name" value="Peptidase_A24A_bac"/>
</dbReference>
<dbReference type="InterPro" id="IPR050882">
    <property type="entry name" value="Prepilin_peptidase/N-MTase"/>
</dbReference>
<evidence type="ECO:0000256" key="1">
    <source>
        <dbReference type="ARBA" id="ARBA00004429"/>
    </source>
</evidence>
<accession>A0A1R3VVB4</accession>
<dbReference type="GO" id="GO:0008168">
    <property type="term" value="F:methyltransferase activity"/>
    <property type="evidence" value="ECO:0007669"/>
    <property type="project" value="UniProtKB-KW"/>
</dbReference>
<keyword evidence="7 20" id="KW-0808">Transferase</keyword>
<evidence type="ECO:0000256" key="10">
    <source>
        <dbReference type="ARBA" id="ARBA00022801"/>
    </source>
</evidence>
<evidence type="ECO:0000256" key="5">
    <source>
        <dbReference type="ARBA" id="ARBA00022603"/>
    </source>
</evidence>